<dbReference type="AlphaFoldDB" id="B5IBS4"/>
<gene>
    <name evidence="1" type="ordered locus">Aboo_0629</name>
</gene>
<evidence type="ECO:0000313" key="1">
    <source>
        <dbReference type="EMBL" id="ADD08440.1"/>
    </source>
</evidence>
<keyword evidence="2" id="KW-1185">Reference proteome</keyword>
<dbReference type="STRING" id="439481.Aboo_0629"/>
<name>B5IBS4_ACIB4</name>
<dbReference type="KEGG" id="abi:Aboo_0629"/>
<sequence length="115" mass="14093">MLEIELSKELFEKIRSMKEDDFNRFLYERMASMNRYFEMNDKEALLKRKKELEEKIKRMKEELKELTEFCDKAERDQKMMEQWIDELGMENKALLMEMRGNGAPVESRKIKEEKI</sequence>
<dbReference type="GeneID" id="8827574"/>
<dbReference type="EMBL" id="CP001941">
    <property type="protein sequence ID" value="ADD08440.1"/>
    <property type="molecule type" value="Genomic_DNA"/>
</dbReference>
<dbReference type="RefSeq" id="WP_008083667.1">
    <property type="nucleotide sequence ID" value="NC_013926.1"/>
</dbReference>
<evidence type="ECO:0000313" key="2">
    <source>
        <dbReference type="Proteomes" id="UP000001400"/>
    </source>
</evidence>
<organism evidence="1 2">
    <name type="scientific">Aciduliprofundum boonei (strain DSM 19572 / T469)</name>
    <dbReference type="NCBI Taxonomy" id="439481"/>
    <lineage>
        <taxon>Archaea</taxon>
        <taxon>Methanobacteriati</taxon>
        <taxon>Thermoplasmatota</taxon>
        <taxon>DHVE2 group</taxon>
        <taxon>Candidatus Aciduliprofundum</taxon>
    </lineage>
</organism>
<protein>
    <submittedName>
        <fullName evidence="1">Uncharacterized protein</fullName>
    </submittedName>
</protein>
<dbReference type="Proteomes" id="UP000001400">
    <property type="component" value="Chromosome"/>
</dbReference>
<accession>B5IBS4</accession>
<dbReference type="OrthoDB" id="380979at2157"/>
<dbReference type="HOGENOM" id="CLU_2103358_0_0_2"/>
<reference evidence="1" key="1">
    <citation type="submission" date="2010-02" db="EMBL/GenBank/DDBJ databases">
        <title>Complete sequence of Aciduliprofundum boonei T469.</title>
        <authorList>
            <consortium name="US DOE Joint Genome Institute"/>
            <person name="Lucas S."/>
            <person name="Copeland A."/>
            <person name="Lapidus A."/>
            <person name="Cheng J.-F."/>
            <person name="Bruce D."/>
            <person name="Goodwin L."/>
            <person name="Pitluck S."/>
            <person name="Saunders E."/>
            <person name="Detter J.C."/>
            <person name="Han C."/>
            <person name="Tapia R."/>
            <person name="Land M."/>
            <person name="Hauser L."/>
            <person name="Kyrpides N."/>
            <person name="Mikhailova N."/>
            <person name="Flores G."/>
            <person name="Reysenbach A.-L."/>
            <person name="Woyke T."/>
        </authorList>
    </citation>
    <scope>NUCLEOTIDE SEQUENCE</scope>
    <source>
        <strain evidence="1">T469</strain>
    </source>
</reference>
<dbReference type="eggNOG" id="arCOG05805">
    <property type="taxonomic scope" value="Archaea"/>
</dbReference>
<proteinExistence type="predicted"/>